<gene>
    <name evidence="2" type="ORF">PoB_001869000</name>
</gene>
<dbReference type="InterPro" id="IPR045079">
    <property type="entry name" value="Oxoprolinase-like"/>
</dbReference>
<dbReference type="PANTHER" id="PTHR11365">
    <property type="entry name" value="5-OXOPROLINASE RELATED"/>
    <property type="match status" value="1"/>
</dbReference>
<sequence length="147" mass="16552">MNATPNGKFQFAIDRGGTFTDVWAKCPDGKVKIMKLLSEDPTNYPDAPKEAIRRIIEQETGCKGLSIDTSKIDWIRMGTTVATNALLERKGEPMALVITKGFRDLLHIGNQSRPNIFDLQPRGFPYSNRIELVEHVMRLFDLAEAQC</sequence>
<keyword evidence="3" id="KW-1185">Reference proteome</keyword>
<comment type="caution">
    <text evidence="2">The sequence shown here is derived from an EMBL/GenBank/DDBJ whole genome shotgun (WGS) entry which is preliminary data.</text>
</comment>
<evidence type="ECO:0000313" key="2">
    <source>
        <dbReference type="EMBL" id="GFN92184.1"/>
    </source>
</evidence>
<dbReference type="AlphaFoldDB" id="A0AAV3ZC97"/>
<dbReference type="GO" id="GO:0005829">
    <property type="term" value="C:cytosol"/>
    <property type="evidence" value="ECO:0007669"/>
    <property type="project" value="TreeGrafter"/>
</dbReference>
<dbReference type="Pfam" id="PF05378">
    <property type="entry name" value="Hydant_A_N"/>
    <property type="match status" value="1"/>
</dbReference>
<accession>A0AAV3ZC97</accession>
<dbReference type="EMBL" id="BLXT01002238">
    <property type="protein sequence ID" value="GFN92184.1"/>
    <property type="molecule type" value="Genomic_DNA"/>
</dbReference>
<protein>
    <submittedName>
        <fullName evidence="2">5-oxoprolinase</fullName>
    </submittedName>
</protein>
<evidence type="ECO:0000313" key="3">
    <source>
        <dbReference type="Proteomes" id="UP000735302"/>
    </source>
</evidence>
<proteinExistence type="predicted"/>
<dbReference type="GO" id="GO:0017168">
    <property type="term" value="F:5-oxoprolinase (ATP-hydrolyzing) activity"/>
    <property type="evidence" value="ECO:0007669"/>
    <property type="project" value="TreeGrafter"/>
</dbReference>
<dbReference type="GO" id="GO:0006749">
    <property type="term" value="P:glutathione metabolic process"/>
    <property type="evidence" value="ECO:0007669"/>
    <property type="project" value="TreeGrafter"/>
</dbReference>
<evidence type="ECO:0000259" key="1">
    <source>
        <dbReference type="Pfam" id="PF05378"/>
    </source>
</evidence>
<dbReference type="InterPro" id="IPR008040">
    <property type="entry name" value="Hydant_A_N"/>
</dbReference>
<dbReference type="Proteomes" id="UP000735302">
    <property type="component" value="Unassembled WGS sequence"/>
</dbReference>
<dbReference type="PANTHER" id="PTHR11365:SF2">
    <property type="entry name" value="5-OXOPROLINASE"/>
    <property type="match status" value="1"/>
</dbReference>
<name>A0AAV3ZC97_9GAST</name>
<reference evidence="2 3" key="1">
    <citation type="journal article" date="2021" name="Elife">
        <title>Chloroplast acquisition without the gene transfer in kleptoplastic sea slugs, Plakobranchus ocellatus.</title>
        <authorList>
            <person name="Maeda T."/>
            <person name="Takahashi S."/>
            <person name="Yoshida T."/>
            <person name="Shimamura S."/>
            <person name="Takaki Y."/>
            <person name="Nagai Y."/>
            <person name="Toyoda A."/>
            <person name="Suzuki Y."/>
            <person name="Arimoto A."/>
            <person name="Ishii H."/>
            <person name="Satoh N."/>
            <person name="Nishiyama T."/>
            <person name="Hasebe M."/>
            <person name="Maruyama T."/>
            <person name="Minagawa J."/>
            <person name="Obokata J."/>
            <person name="Shigenobu S."/>
        </authorList>
    </citation>
    <scope>NUCLEOTIDE SEQUENCE [LARGE SCALE GENOMIC DNA]</scope>
</reference>
<feature type="domain" description="Hydantoinase/oxoprolinase N-terminal" evidence="1">
    <location>
        <begin position="11"/>
        <end position="136"/>
    </location>
</feature>
<organism evidence="2 3">
    <name type="scientific">Plakobranchus ocellatus</name>
    <dbReference type="NCBI Taxonomy" id="259542"/>
    <lineage>
        <taxon>Eukaryota</taxon>
        <taxon>Metazoa</taxon>
        <taxon>Spiralia</taxon>
        <taxon>Lophotrochozoa</taxon>
        <taxon>Mollusca</taxon>
        <taxon>Gastropoda</taxon>
        <taxon>Heterobranchia</taxon>
        <taxon>Euthyneura</taxon>
        <taxon>Panpulmonata</taxon>
        <taxon>Sacoglossa</taxon>
        <taxon>Placobranchoidea</taxon>
        <taxon>Plakobranchidae</taxon>
        <taxon>Plakobranchus</taxon>
    </lineage>
</organism>